<dbReference type="Pfam" id="PF00196">
    <property type="entry name" value="GerE"/>
    <property type="match status" value="1"/>
</dbReference>
<organism evidence="2 3">
    <name type="scientific">Candidatus Chlorohelix allophototropha</name>
    <dbReference type="NCBI Taxonomy" id="3003348"/>
    <lineage>
        <taxon>Bacteria</taxon>
        <taxon>Bacillati</taxon>
        <taxon>Chloroflexota</taxon>
        <taxon>Chloroflexia</taxon>
        <taxon>Candidatus Chloroheliales</taxon>
        <taxon>Candidatus Chloroheliaceae</taxon>
        <taxon>Candidatus Chlorohelix</taxon>
    </lineage>
</organism>
<dbReference type="PANTHER" id="PTHR47691">
    <property type="entry name" value="REGULATOR-RELATED"/>
    <property type="match status" value="1"/>
</dbReference>
<protein>
    <submittedName>
        <fullName evidence="2">Tetratricopeptide repeat protein</fullName>
    </submittedName>
</protein>
<gene>
    <name evidence="2" type="ORF">HXX08_12760</name>
</gene>
<dbReference type="SMART" id="SM00028">
    <property type="entry name" value="TPR"/>
    <property type="match status" value="3"/>
</dbReference>
<dbReference type="InterPro" id="IPR036388">
    <property type="entry name" value="WH-like_DNA-bd_sf"/>
</dbReference>
<evidence type="ECO:0000259" key="1">
    <source>
        <dbReference type="PROSITE" id="PS50043"/>
    </source>
</evidence>
<dbReference type="SUPFAM" id="SSF48452">
    <property type="entry name" value="TPR-like"/>
    <property type="match status" value="1"/>
</dbReference>
<evidence type="ECO:0000313" key="2">
    <source>
        <dbReference type="EMBL" id="NWJ46743.1"/>
    </source>
</evidence>
<dbReference type="InterPro" id="IPR016032">
    <property type="entry name" value="Sig_transdc_resp-reg_C-effctor"/>
</dbReference>
<reference evidence="2 3" key="1">
    <citation type="submission" date="2020-06" db="EMBL/GenBank/DDBJ databases">
        <title>Anoxygenic phototrophic Chloroflexota member uses a Type I reaction center.</title>
        <authorList>
            <person name="Tsuji J.M."/>
            <person name="Shaw N.A."/>
            <person name="Nagashima S."/>
            <person name="Venkiteswaran J."/>
            <person name="Schiff S.L."/>
            <person name="Hanada S."/>
            <person name="Tank M."/>
            <person name="Neufeld J.D."/>
        </authorList>
    </citation>
    <scope>NUCLEOTIDE SEQUENCE [LARGE SCALE GENOMIC DNA]</scope>
    <source>
        <strain evidence="2">L227-S17</strain>
    </source>
</reference>
<dbReference type="GO" id="GO:0006355">
    <property type="term" value="P:regulation of DNA-templated transcription"/>
    <property type="evidence" value="ECO:0007669"/>
    <property type="project" value="InterPro"/>
</dbReference>
<dbReference type="PRINTS" id="PR00038">
    <property type="entry name" value="HTHLUXR"/>
</dbReference>
<dbReference type="SMART" id="SM00421">
    <property type="entry name" value="HTH_LUXR"/>
    <property type="match status" value="1"/>
</dbReference>
<dbReference type="SUPFAM" id="SSF52540">
    <property type="entry name" value="P-loop containing nucleoside triphosphate hydrolases"/>
    <property type="match status" value="1"/>
</dbReference>
<feature type="domain" description="HTH luxR-type" evidence="1">
    <location>
        <begin position="715"/>
        <end position="780"/>
    </location>
</feature>
<dbReference type="InterPro" id="IPR000792">
    <property type="entry name" value="Tscrpt_reg_LuxR_C"/>
</dbReference>
<dbReference type="CDD" id="cd06170">
    <property type="entry name" value="LuxR_C_like"/>
    <property type="match status" value="1"/>
</dbReference>
<dbReference type="Gene3D" id="3.40.50.300">
    <property type="entry name" value="P-loop containing nucleotide triphosphate hydrolases"/>
    <property type="match status" value="1"/>
</dbReference>
<dbReference type="PRINTS" id="PR00364">
    <property type="entry name" value="DISEASERSIST"/>
</dbReference>
<comment type="caution">
    <text evidence="2">The sequence shown here is derived from an EMBL/GenBank/DDBJ whole genome shotgun (WGS) entry which is preliminary data.</text>
</comment>
<sequence length="785" mass="87723">MTIEPARPLHNLPHQISSFIGRQAELAQLKTLVLNQRLVTLTGTGGVGKTRLAIQTAASLADTFPDGVWFVPLATLNDPNLVPEKVASSLGLKETTDNQVVDTLKASMHNKTLLLVLDNCEHLLEECARLSSNILASCPDLRILATSREALMIDGETTLRVPSLPVPALFNLPDNPEQLAGYEAVRLFLERARQAVPDFKLNGKTARPVVQICVRLDGIPLALELAAARLRSLTVEQLTERLDDRFRLLSSGNRVALPRQQTLKALVDWSFDLLEEREKVVLRRLAVFSGKWRLVAAEAICSGEYAGGGILTTGEVLDTLLELVNKSLVQLEREEGCYYLLETIRQYSLEKLQEAGEEKTSFRRHRDYYLKWTEAVERELEGPEQLSWKWKLEQEFDNLRAAIGWSIEQGEMDFAARFAIALHNFWMYSIPIEGIYWLDLIHQSIKKQPLAAPLQANLLNRLGILYHNTGRYSLAVECHHAALAIWQKLADRVGIARALMDLGWCYFIQVKLTESRAYAEESLAVARETGDKRSIAAALHLKGITLLHSQRFDEVFPVEEEALALWRELGDAGSLLSSSATLLIIQMQQGHYEEAKSLLAENLLLLPNPIASGMLGNLLFTIAVKANNRPKGLVQAARLMGKTRDWYLSNYQLQVIPPNVVAFLNPIIEEIRQGLGEERYALETATGQKLTLEEFKALAAEILKPDIPEVQPESDTGYPANLSEREVEVLRLVAQGLSNPEIAEKLVLSRRTVEAHLRSIFNKLDVTSRTAAARFAVENGLLQSV</sequence>
<dbReference type="PANTHER" id="PTHR47691:SF3">
    <property type="entry name" value="HTH-TYPE TRANSCRIPTIONAL REGULATOR RV0890C-RELATED"/>
    <property type="match status" value="1"/>
</dbReference>
<dbReference type="Proteomes" id="UP000521676">
    <property type="component" value="Unassembled WGS sequence"/>
</dbReference>
<accession>A0A8T7M3U9</accession>
<dbReference type="Pfam" id="PF13424">
    <property type="entry name" value="TPR_12"/>
    <property type="match status" value="1"/>
</dbReference>
<dbReference type="Gene3D" id="1.10.10.10">
    <property type="entry name" value="Winged helix-like DNA-binding domain superfamily/Winged helix DNA-binding domain"/>
    <property type="match status" value="1"/>
</dbReference>
<evidence type="ECO:0000313" key="3">
    <source>
        <dbReference type="Proteomes" id="UP000521676"/>
    </source>
</evidence>
<dbReference type="PROSITE" id="PS50043">
    <property type="entry name" value="HTH_LUXR_2"/>
    <property type="match status" value="1"/>
</dbReference>
<name>A0A8T7M3U9_9CHLR</name>
<dbReference type="SUPFAM" id="SSF46894">
    <property type="entry name" value="C-terminal effector domain of the bipartite response regulators"/>
    <property type="match status" value="1"/>
</dbReference>
<dbReference type="PROSITE" id="PS00622">
    <property type="entry name" value="HTH_LUXR_1"/>
    <property type="match status" value="1"/>
</dbReference>
<proteinExistence type="predicted"/>
<dbReference type="EMBL" id="JACATZ010000001">
    <property type="protein sequence ID" value="NWJ46743.1"/>
    <property type="molecule type" value="Genomic_DNA"/>
</dbReference>
<dbReference type="RefSeq" id="WP_341467993.1">
    <property type="nucleotide sequence ID" value="NZ_CP128399.1"/>
</dbReference>
<dbReference type="InterPro" id="IPR011990">
    <property type="entry name" value="TPR-like_helical_dom_sf"/>
</dbReference>
<dbReference type="AlphaFoldDB" id="A0A8T7M3U9"/>
<dbReference type="InterPro" id="IPR027417">
    <property type="entry name" value="P-loop_NTPase"/>
</dbReference>
<dbReference type="InterPro" id="IPR019734">
    <property type="entry name" value="TPR_rpt"/>
</dbReference>
<dbReference type="GO" id="GO:0003677">
    <property type="term" value="F:DNA binding"/>
    <property type="evidence" value="ECO:0007669"/>
    <property type="project" value="InterPro"/>
</dbReference>
<dbReference type="Gene3D" id="1.25.40.10">
    <property type="entry name" value="Tetratricopeptide repeat domain"/>
    <property type="match status" value="1"/>
</dbReference>